<feature type="compositionally biased region" description="Basic and acidic residues" evidence="1">
    <location>
        <begin position="192"/>
        <end position="201"/>
    </location>
</feature>
<name>R0JE06_ANAPL</name>
<protein>
    <submittedName>
        <fullName evidence="2">Uncharacterized protein</fullName>
    </submittedName>
</protein>
<evidence type="ECO:0000313" key="3">
    <source>
        <dbReference type="Proteomes" id="UP000296049"/>
    </source>
</evidence>
<dbReference type="Proteomes" id="UP000296049">
    <property type="component" value="Unassembled WGS sequence"/>
</dbReference>
<feature type="region of interest" description="Disordered" evidence="1">
    <location>
        <begin position="181"/>
        <end position="202"/>
    </location>
</feature>
<evidence type="ECO:0000256" key="1">
    <source>
        <dbReference type="SAM" id="MobiDB-lite"/>
    </source>
</evidence>
<keyword evidence="3" id="KW-1185">Reference proteome</keyword>
<organism evidence="2 3">
    <name type="scientific">Anas platyrhynchos</name>
    <name type="common">Mallard</name>
    <name type="synonym">Anas boschas</name>
    <dbReference type="NCBI Taxonomy" id="8839"/>
    <lineage>
        <taxon>Eukaryota</taxon>
        <taxon>Metazoa</taxon>
        <taxon>Chordata</taxon>
        <taxon>Craniata</taxon>
        <taxon>Vertebrata</taxon>
        <taxon>Euteleostomi</taxon>
        <taxon>Archelosauria</taxon>
        <taxon>Archosauria</taxon>
        <taxon>Dinosauria</taxon>
        <taxon>Saurischia</taxon>
        <taxon>Theropoda</taxon>
        <taxon>Coelurosauria</taxon>
        <taxon>Aves</taxon>
        <taxon>Neognathae</taxon>
        <taxon>Galloanserae</taxon>
        <taxon>Anseriformes</taxon>
        <taxon>Anatidae</taxon>
        <taxon>Anatinae</taxon>
        <taxon>Anas</taxon>
    </lineage>
</organism>
<dbReference type="AlphaFoldDB" id="R0JE06"/>
<sequence length="542" mass="59755">MGPLPWGTVPSSGCAVLLPAPRTGTRAIESAQISAERGQRWLLVAFCMGRGVCSFGSRAYSEVPIKAAGSTAAAEGSGRELSFQPGEQSVALLGEMKVLGTPQDQARHRVRGREREGEKGEKRNQHKSPAEELPARHMGQQQYQGGRQGSAPELSDSPRCHGYRVSGVGWRSRERSYYGYSPRPFTQLKTGPESEEREKKSPYLHPSHHLLLKGPVYTTVEKASRRAPSDKIKLKLRSSIPGPHPVPQHTLFVSRSPRGCDELTTSYNPPFNWILHASDHLPVNNYRTETKLQRITHFKDSSWGHHHSGLVSNVTGAKQHSHHLDILSLATSSSHTEHSGQSQGFWMVNPRLSCSWYDESISTNKCASAINTPLKPVTESFREHIAPHVPEPMWLGQARRHFPGAVLCQCLLLKAPLRLWLLVWGNRQVAWAGGGGDFPAFFPLARKGKSAEYDRETESARKQAALWPGLQESPLQEGRFACSVSPVQDLAAAGAAHASRTRRHSNAEPWVTSPANADIHLQPQQLQAQPVTCSIQLEGHDA</sequence>
<proteinExistence type="predicted"/>
<gene>
    <name evidence="2" type="ORF">Anapl_11128</name>
</gene>
<dbReference type="EMBL" id="KB744292">
    <property type="protein sequence ID" value="EOA95465.1"/>
    <property type="molecule type" value="Genomic_DNA"/>
</dbReference>
<accession>R0JE06</accession>
<feature type="compositionally biased region" description="Basic and acidic residues" evidence="1">
    <location>
        <begin position="113"/>
        <end position="135"/>
    </location>
</feature>
<reference evidence="3" key="1">
    <citation type="journal article" date="2013" name="Nat. Genet.">
        <title>The duck genome and transcriptome provide insight into an avian influenza virus reservoir species.</title>
        <authorList>
            <person name="Huang Y."/>
            <person name="Li Y."/>
            <person name="Burt D.W."/>
            <person name="Chen H."/>
            <person name="Zhang Y."/>
            <person name="Qian W."/>
            <person name="Kim H."/>
            <person name="Gan S."/>
            <person name="Zhao Y."/>
            <person name="Li J."/>
            <person name="Yi K."/>
            <person name="Feng H."/>
            <person name="Zhu P."/>
            <person name="Li B."/>
            <person name="Liu Q."/>
            <person name="Fairley S."/>
            <person name="Magor K.E."/>
            <person name="Du Z."/>
            <person name="Hu X."/>
            <person name="Goodman L."/>
            <person name="Tafer H."/>
            <person name="Vignal A."/>
            <person name="Lee T."/>
            <person name="Kim K.W."/>
            <person name="Sheng Z."/>
            <person name="An Y."/>
            <person name="Searle S."/>
            <person name="Herrero J."/>
            <person name="Groenen M.A."/>
            <person name="Crooijmans R.P."/>
            <person name="Faraut T."/>
            <person name="Cai Q."/>
            <person name="Webster R.G."/>
            <person name="Aldridge J.R."/>
            <person name="Warren W.C."/>
            <person name="Bartschat S."/>
            <person name="Kehr S."/>
            <person name="Marz M."/>
            <person name="Stadler P.F."/>
            <person name="Smith J."/>
            <person name="Kraus R.H."/>
            <person name="Zhao Y."/>
            <person name="Ren L."/>
            <person name="Fei J."/>
            <person name="Morisson M."/>
            <person name="Kaiser P."/>
            <person name="Griffin D.K."/>
            <person name="Rao M."/>
            <person name="Pitel F."/>
            <person name="Wang J."/>
            <person name="Li N."/>
        </authorList>
    </citation>
    <scope>NUCLEOTIDE SEQUENCE [LARGE SCALE GENOMIC DNA]</scope>
</reference>
<feature type="region of interest" description="Disordered" evidence="1">
    <location>
        <begin position="98"/>
        <end position="165"/>
    </location>
</feature>
<evidence type="ECO:0000313" key="2">
    <source>
        <dbReference type="EMBL" id="EOA95465.1"/>
    </source>
</evidence>